<feature type="domain" description="Cytochrome c assembly protein" evidence="2">
    <location>
        <begin position="48"/>
        <end position="265"/>
    </location>
</feature>
<dbReference type="PANTHER" id="PTHR38034">
    <property type="entry name" value="INNER MEMBRANE PROTEIN YPJD"/>
    <property type="match status" value="1"/>
</dbReference>
<dbReference type="OrthoDB" id="9780793at2"/>
<accession>A0A2U2N698</accession>
<feature type="transmembrane region" description="Helical" evidence="1">
    <location>
        <begin position="6"/>
        <end position="25"/>
    </location>
</feature>
<keyword evidence="1" id="KW-1133">Transmembrane helix</keyword>
<dbReference type="EMBL" id="QFFI01000005">
    <property type="protein sequence ID" value="PWG64612.1"/>
    <property type="molecule type" value="Genomic_DNA"/>
</dbReference>
<keyword evidence="4" id="KW-1185">Reference proteome</keyword>
<dbReference type="GO" id="GO:0020037">
    <property type="term" value="F:heme binding"/>
    <property type="evidence" value="ECO:0007669"/>
    <property type="project" value="InterPro"/>
</dbReference>
<dbReference type="PANTHER" id="PTHR38034:SF1">
    <property type="entry name" value="INNER MEMBRANE PROTEIN YPJD"/>
    <property type="match status" value="1"/>
</dbReference>
<evidence type="ECO:0000313" key="3">
    <source>
        <dbReference type="EMBL" id="PWG64612.1"/>
    </source>
</evidence>
<keyword evidence="1" id="KW-0812">Transmembrane</keyword>
<feature type="transmembrane region" description="Helical" evidence="1">
    <location>
        <begin position="37"/>
        <end position="54"/>
    </location>
</feature>
<feature type="transmembrane region" description="Helical" evidence="1">
    <location>
        <begin position="66"/>
        <end position="84"/>
    </location>
</feature>
<proteinExistence type="predicted"/>
<reference evidence="3 4" key="1">
    <citation type="submission" date="2018-05" db="EMBL/GenBank/DDBJ databases">
        <title>Spiribacter halobius sp. nov., a moderately halophilic bacterium isolated from marine solar saltern.</title>
        <authorList>
            <person name="Zheng W.-S."/>
            <person name="Lu D.-C."/>
            <person name="Du Z.-J."/>
        </authorList>
    </citation>
    <scope>NUCLEOTIDE SEQUENCE [LARGE SCALE GENOMIC DNA]</scope>
    <source>
        <strain evidence="3 4">E85</strain>
    </source>
</reference>
<gene>
    <name evidence="3" type="ORF">DEM34_04600</name>
</gene>
<dbReference type="Proteomes" id="UP000245474">
    <property type="component" value="Unassembled WGS sequence"/>
</dbReference>
<dbReference type="InterPro" id="IPR002541">
    <property type="entry name" value="Cyt_c_assembly"/>
</dbReference>
<dbReference type="Pfam" id="PF01578">
    <property type="entry name" value="Cytochrom_C_asm"/>
    <property type="match status" value="1"/>
</dbReference>
<feature type="transmembrane region" description="Helical" evidence="1">
    <location>
        <begin position="134"/>
        <end position="152"/>
    </location>
</feature>
<name>A0A2U2N698_9GAMM</name>
<dbReference type="GO" id="GO:0017004">
    <property type="term" value="P:cytochrome complex assembly"/>
    <property type="evidence" value="ECO:0007669"/>
    <property type="project" value="InterPro"/>
</dbReference>
<feature type="transmembrane region" description="Helical" evidence="1">
    <location>
        <begin position="91"/>
        <end position="114"/>
    </location>
</feature>
<dbReference type="AlphaFoldDB" id="A0A2U2N698"/>
<protein>
    <submittedName>
        <fullName evidence="3">Phosphohydrolase</fullName>
    </submittedName>
</protein>
<evidence type="ECO:0000313" key="4">
    <source>
        <dbReference type="Proteomes" id="UP000245474"/>
    </source>
</evidence>
<feature type="transmembrane region" description="Helical" evidence="1">
    <location>
        <begin position="245"/>
        <end position="267"/>
    </location>
</feature>
<evidence type="ECO:0000256" key="1">
    <source>
        <dbReference type="SAM" id="Phobius"/>
    </source>
</evidence>
<comment type="caution">
    <text evidence="3">The sequence shown here is derived from an EMBL/GenBank/DDBJ whole genome shotgun (WGS) entry which is preliminary data.</text>
</comment>
<keyword evidence="1" id="KW-0472">Membrane</keyword>
<keyword evidence="3" id="KW-0378">Hydrolase</keyword>
<organism evidence="3 4">
    <name type="scientific">Sediminicurvatus halobius</name>
    <dbReference type="NCBI Taxonomy" id="2182432"/>
    <lineage>
        <taxon>Bacteria</taxon>
        <taxon>Pseudomonadati</taxon>
        <taxon>Pseudomonadota</taxon>
        <taxon>Gammaproteobacteria</taxon>
        <taxon>Chromatiales</taxon>
        <taxon>Ectothiorhodospiraceae</taxon>
        <taxon>Sediminicurvatus</taxon>
    </lineage>
</organism>
<feature type="transmembrane region" description="Helical" evidence="1">
    <location>
        <begin position="178"/>
        <end position="201"/>
    </location>
</feature>
<dbReference type="RefSeq" id="WP_109676738.1">
    <property type="nucleotide sequence ID" value="NZ_CP086615.1"/>
</dbReference>
<dbReference type="GO" id="GO:0016787">
    <property type="term" value="F:hydrolase activity"/>
    <property type="evidence" value="ECO:0007669"/>
    <property type="project" value="UniProtKB-KW"/>
</dbReference>
<dbReference type="GO" id="GO:0005886">
    <property type="term" value="C:plasma membrane"/>
    <property type="evidence" value="ECO:0007669"/>
    <property type="project" value="TreeGrafter"/>
</dbReference>
<dbReference type="InterPro" id="IPR052372">
    <property type="entry name" value="YpjD/HemX"/>
</dbReference>
<sequence length="268" mass="28837">MVHTLLTLIAIALYLGAAAAVVARLTRRADPNDSERLALAAGWGGMLVHGFLVWRETWTVDGLNLAFFNAASLIGWIMVLMLLLGTLRRPLVSLGLLVFPLAAFVALLASLFGVTGATRVPIGAALDVHVLLSVAAYSVLGLATAQAMLLAVQERQLRTRQPGGFIRMLPALQSMESLLFQLVGTGFLLLSLALASGWMFVEDLFAQSLVHKTSLSVLAWIIFGVLLVGRWSAGWRGQTAIRWTLGGFVTLALAYFGSKLVLELILAR</sequence>
<feature type="transmembrane region" description="Helical" evidence="1">
    <location>
        <begin position="213"/>
        <end position="233"/>
    </location>
</feature>
<evidence type="ECO:0000259" key="2">
    <source>
        <dbReference type="Pfam" id="PF01578"/>
    </source>
</evidence>